<dbReference type="EMBL" id="JAOPHQ010003713">
    <property type="protein sequence ID" value="KAK0142025.1"/>
    <property type="molecule type" value="Genomic_DNA"/>
</dbReference>
<evidence type="ECO:0000313" key="2">
    <source>
        <dbReference type="Proteomes" id="UP001174136"/>
    </source>
</evidence>
<comment type="caution">
    <text evidence="1">The sequence shown here is derived from an EMBL/GenBank/DDBJ whole genome shotgun (WGS) entry which is preliminary data.</text>
</comment>
<evidence type="ECO:0000313" key="1">
    <source>
        <dbReference type="EMBL" id="KAK0142025.1"/>
    </source>
</evidence>
<organism evidence="1 2">
    <name type="scientific">Merluccius polli</name>
    <name type="common">Benguela hake</name>
    <name type="synonym">Merluccius cadenati</name>
    <dbReference type="NCBI Taxonomy" id="89951"/>
    <lineage>
        <taxon>Eukaryota</taxon>
        <taxon>Metazoa</taxon>
        <taxon>Chordata</taxon>
        <taxon>Craniata</taxon>
        <taxon>Vertebrata</taxon>
        <taxon>Euteleostomi</taxon>
        <taxon>Actinopterygii</taxon>
        <taxon>Neopterygii</taxon>
        <taxon>Teleostei</taxon>
        <taxon>Neoteleostei</taxon>
        <taxon>Acanthomorphata</taxon>
        <taxon>Zeiogadaria</taxon>
        <taxon>Gadariae</taxon>
        <taxon>Gadiformes</taxon>
        <taxon>Gadoidei</taxon>
        <taxon>Merlucciidae</taxon>
        <taxon>Merluccius</taxon>
    </lineage>
</organism>
<dbReference type="AlphaFoldDB" id="A0AA47NYM1"/>
<reference evidence="1" key="1">
    <citation type="journal article" date="2023" name="Front. Mar. Sci.">
        <title>A new Merluccius polli reference genome to investigate the effects of global change in West African waters.</title>
        <authorList>
            <person name="Mateo J.L."/>
            <person name="Blanco-Fernandez C."/>
            <person name="Garcia-Vazquez E."/>
            <person name="Machado-Schiaffino G."/>
        </authorList>
    </citation>
    <scope>NUCLEOTIDE SEQUENCE</scope>
    <source>
        <strain evidence="1">C29</strain>
        <tissue evidence="1">Fin</tissue>
    </source>
</reference>
<dbReference type="Proteomes" id="UP001174136">
    <property type="component" value="Unassembled WGS sequence"/>
</dbReference>
<protein>
    <submittedName>
        <fullName evidence="1">Uncharacterized protein</fullName>
    </submittedName>
</protein>
<keyword evidence="2" id="KW-1185">Reference proteome</keyword>
<gene>
    <name evidence="1" type="ORF">N1851_020292</name>
</gene>
<accession>A0AA47NYM1</accession>
<proteinExistence type="predicted"/>
<sequence>MGNDIAGGRVYPVLEVVNTPVPISVCQELVKSHPDVFPVCAVTRAQGLKKKDLELCDSVFGEALAEDVWPSSGELGEPTEKCARKKLEVPEFADVPLPLTRQALISAQQSDSSLASCFAGVSSDASVSGRQQSFVMEEGVLMRT</sequence>
<name>A0AA47NYM1_MERPO</name>